<dbReference type="CDD" id="cd02163">
    <property type="entry name" value="PPAT"/>
    <property type="match status" value="1"/>
</dbReference>
<reference evidence="12" key="1">
    <citation type="journal article" date="2014" name="Front. Microbiol.">
        <title>High frequency of phylogenetically diverse reductive dehalogenase-homologous genes in deep subseafloor sedimentary metagenomes.</title>
        <authorList>
            <person name="Kawai M."/>
            <person name="Futagami T."/>
            <person name="Toyoda A."/>
            <person name="Takaki Y."/>
            <person name="Nishi S."/>
            <person name="Hori S."/>
            <person name="Arai W."/>
            <person name="Tsubouchi T."/>
            <person name="Morono Y."/>
            <person name="Uchiyama I."/>
            <person name="Ito T."/>
            <person name="Fujiyama A."/>
            <person name="Inagaki F."/>
            <person name="Takami H."/>
        </authorList>
    </citation>
    <scope>NUCLEOTIDE SEQUENCE</scope>
    <source>
        <strain evidence="12">Expedition CK06-06</strain>
    </source>
</reference>
<evidence type="ECO:0000256" key="7">
    <source>
        <dbReference type="ARBA" id="ARBA00022840"/>
    </source>
</evidence>
<dbReference type="PANTHER" id="PTHR21342:SF1">
    <property type="entry name" value="PHOSPHOPANTETHEINE ADENYLYLTRANSFERASE"/>
    <property type="match status" value="1"/>
</dbReference>
<evidence type="ECO:0000256" key="9">
    <source>
        <dbReference type="ARBA" id="ARBA00022993"/>
    </source>
</evidence>
<dbReference type="HAMAP" id="MF_00151">
    <property type="entry name" value="PPAT_bact"/>
    <property type="match status" value="1"/>
</dbReference>
<organism evidence="12">
    <name type="scientific">marine sediment metagenome</name>
    <dbReference type="NCBI Taxonomy" id="412755"/>
    <lineage>
        <taxon>unclassified sequences</taxon>
        <taxon>metagenomes</taxon>
        <taxon>ecological metagenomes</taxon>
    </lineage>
</organism>
<protein>
    <recommendedName>
        <fullName evidence="2">Phosphopantetheine adenylyltransferase</fullName>
        <ecNumber evidence="1">2.7.7.3</ecNumber>
    </recommendedName>
</protein>
<name>X0XF73_9ZZZZ</name>
<dbReference type="EC" id="2.7.7.3" evidence="1"/>
<evidence type="ECO:0000256" key="10">
    <source>
        <dbReference type="ARBA" id="ARBA00029346"/>
    </source>
</evidence>
<comment type="caution">
    <text evidence="12">The sequence shown here is derived from an EMBL/GenBank/DDBJ whole genome shotgun (WGS) entry which is preliminary data.</text>
</comment>
<keyword evidence="6" id="KW-0547">Nucleotide-binding</keyword>
<dbReference type="NCBIfam" id="TIGR00125">
    <property type="entry name" value="cyt_tran_rel"/>
    <property type="match status" value="1"/>
</dbReference>
<dbReference type="PANTHER" id="PTHR21342">
    <property type="entry name" value="PHOSPHOPANTETHEINE ADENYLYLTRANSFERASE"/>
    <property type="match status" value="1"/>
</dbReference>
<proteinExistence type="inferred from homology"/>
<evidence type="ECO:0000256" key="2">
    <source>
        <dbReference type="ARBA" id="ARBA00013868"/>
    </source>
</evidence>
<evidence type="ECO:0000256" key="6">
    <source>
        <dbReference type="ARBA" id="ARBA00022741"/>
    </source>
</evidence>
<dbReference type="InterPro" id="IPR014729">
    <property type="entry name" value="Rossmann-like_a/b/a_fold"/>
</dbReference>
<keyword evidence="3" id="KW-0963">Cytoplasm</keyword>
<evidence type="ECO:0000313" key="12">
    <source>
        <dbReference type="EMBL" id="GAG23586.1"/>
    </source>
</evidence>
<keyword evidence="5" id="KW-0548">Nucleotidyltransferase</keyword>
<keyword evidence="7" id="KW-0067">ATP-binding</keyword>
<dbReference type="InterPro" id="IPR004821">
    <property type="entry name" value="Cyt_trans-like"/>
</dbReference>
<evidence type="ECO:0000256" key="3">
    <source>
        <dbReference type="ARBA" id="ARBA00022490"/>
    </source>
</evidence>
<evidence type="ECO:0000256" key="5">
    <source>
        <dbReference type="ARBA" id="ARBA00022695"/>
    </source>
</evidence>
<keyword evidence="4" id="KW-0808">Transferase</keyword>
<evidence type="ECO:0000256" key="1">
    <source>
        <dbReference type="ARBA" id="ARBA00012392"/>
    </source>
</evidence>
<dbReference type="NCBIfam" id="TIGR01510">
    <property type="entry name" value="coaD_prev_kdtB"/>
    <property type="match status" value="1"/>
</dbReference>
<dbReference type="GO" id="GO:0004595">
    <property type="term" value="F:pantetheine-phosphate adenylyltransferase activity"/>
    <property type="evidence" value="ECO:0007669"/>
    <property type="project" value="UniProtKB-EC"/>
</dbReference>
<sequence>KKIHIPWAFTSTMRNNKMERMAIYPGSFDPITNGHLSILRRALTIFDVVTIAVASNPTKKTLFTLEERMQLIRKSIKGDDKVFVDSFSGLLVDYVKSKKTNTILRGMRALSDFEYEFQMSLMNRKLNRNIQTIFLMTDYKWLYTSSTIIKEAASLGGNINGLVPDIVYQKLRDKFGYKE</sequence>
<dbReference type="PRINTS" id="PR01020">
    <property type="entry name" value="LPSBIOSNTHSS"/>
</dbReference>
<dbReference type="Pfam" id="PF01467">
    <property type="entry name" value="CTP_transf_like"/>
    <property type="match status" value="1"/>
</dbReference>
<evidence type="ECO:0000256" key="4">
    <source>
        <dbReference type="ARBA" id="ARBA00022679"/>
    </source>
</evidence>
<dbReference type="GO" id="GO:0005524">
    <property type="term" value="F:ATP binding"/>
    <property type="evidence" value="ECO:0007669"/>
    <property type="project" value="UniProtKB-KW"/>
</dbReference>
<evidence type="ECO:0000259" key="11">
    <source>
        <dbReference type="Pfam" id="PF01467"/>
    </source>
</evidence>
<accession>X0XF73</accession>
<evidence type="ECO:0000256" key="8">
    <source>
        <dbReference type="ARBA" id="ARBA00022842"/>
    </source>
</evidence>
<keyword evidence="9" id="KW-0173">Coenzyme A biosynthesis</keyword>
<gene>
    <name evidence="12" type="ORF">S01H1_60815</name>
</gene>
<comment type="catalytic activity">
    <reaction evidence="10">
        <text>(R)-4'-phosphopantetheine + ATP + H(+) = 3'-dephospho-CoA + diphosphate</text>
        <dbReference type="Rhea" id="RHEA:19801"/>
        <dbReference type="ChEBI" id="CHEBI:15378"/>
        <dbReference type="ChEBI" id="CHEBI:30616"/>
        <dbReference type="ChEBI" id="CHEBI:33019"/>
        <dbReference type="ChEBI" id="CHEBI:57328"/>
        <dbReference type="ChEBI" id="CHEBI:61723"/>
        <dbReference type="EC" id="2.7.7.3"/>
    </reaction>
</comment>
<dbReference type="GO" id="GO:0015937">
    <property type="term" value="P:coenzyme A biosynthetic process"/>
    <property type="evidence" value="ECO:0007669"/>
    <property type="project" value="UniProtKB-KW"/>
</dbReference>
<dbReference type="EMBL" id="BARS01039841">
    <property type="protein sequence ID" value="GAG23586.1"/>
    <property type="molecule type" value="Genomic_DNA"/>
</dbReference>
<dbReference type="SUPFAM" id="SSF52374">
    <property type="entry name" value="Nucleotidylyl transferase"/>
    <property type="match status" value="1"/>
</dbReference>
<keyword evidence="8" id="KW-0460">Magnesium</keyword>
<dbReference type="Gene3D" id="3.40.50.620">
    <property type="entry name" value="HUPs"/>
    <property type="match status" value="1"/>
</dbReference>
<dbReference type="AlphaFoldDB" id="X0XF73"/>
<feature type="non-terminal residue" evidence="12">
    <location>
        <position position="1"/>
    </location>
</feature>
<feature type="domain" description="Cytidyltransferase-like" evidence="11">
    <location>
        <begin position="23"/>
        <end position="151"/>
    </location>
</feature>
<dbReference type="InterPro" id="IPR001980">
    <property type="entry name" value="PPAT"/>
</dbReference>